<reference evidence="6" key="1">
    <citation type="submission" date="2021-04" db="EMBL/GenBank/DDBJ databases">
        <authorList>
            <consortium name="Wellcome Sanger Institute Data Sharing"/>
        </authorList>
    </citation>
    <scope>NUCLEOTIDE SEQUENCE [LARGE SCALE GENOMIC DNA]</scope>
</reference>
<dbReference type="Pfam" id="PF21308">
    <property type="entry name" value="C3_CUB2"/>
    <property type="match status" value="1"/>
</dbReference>
<reference evidence="6" key="2">
    <citation type="submission" date="2025-08" db="UniProtKB">
        <authorList>
            <consortium name="Ensembl"/>
        </authorList>
    </citation>
    <scope>IDENTIFICATION</scope>
</reference>
<dbReference type="InterPro" id="IPR048848">
    <property type="entry name" value="C3_CUB2"/>
</dbReference>
<organism evidence="6 7">
    <name type="scientific">Sparus aurata</name>
    <name type="common">Gilthead sea bream</name>
    <dbReference type="NCBI Taxonomy" id="8175"/>
    <lineage>
        <taxon>Eukaryota</taxon>
        <taxon>Metazoa</taxon>
        <taxon>Chordata</taxon>
        <taxon>Craniata</taxon>
        <taxon>Vertebrata</taxon>
        <taxon>Euteleostomi</taxon>
        <taxon>Actinopterygii</taxon>
        <taxon>Neopterygii</taxon>
        <taxon>Teleostei</taxon>
        <taxon>Neoteleostei</taxon>
        <taxon>Acanthomorphata</taxon>
        <taxon>Eupercaria</taxon>
        <taxon>Spariformes</taxon>
        <taxon>Sparidae</taxon>
        <taxon>Sparus</taxon>
    </lineage>
</organism>
<dbReference type="InterPro" id="IPR008993">
    <property type="entry name" value="TIMP-like_OB-fold"/>
</dbReference>
<dbReference type="PANTHER" id="PTHR11412:SF81">
    <property type="entry name" value="COMPLEMENT C3"/>
    <property type="match status" value="1"/>
</dbReference>
<dbReference type="Gene3D" id="1.50.10.20">
    <property type="match status" value="1"/>
</dbReference>
<gene>
    <name evidence="6" type="primary">LOC115582863</name>
</gene>
<keyword evidence="4" id="KW-0812">Transmembrane</keyword>
<evidence type="ECO:0000256" key="4">
    <source>
        <dbReference type="SAM" id="Phobius"/>
    </source>
</evidence>
<dbReference type="Pfam" id="PF17789">
    <property type="entry name" value="MG4"/>
    <property type="match status" value="1"/>
</dbReference>
<keyword evidence="2" id="KW-0964">Secreted</keyword>
<sequence length="1484" mass="166869">KKEKKIYIFFLIILSRLVCLCLGVMSAPNLLRVGTTENIFVECQDYTGGNILVEIIVMNHPTKAKRLASTTVTLASENSFQQLAQIMIPTGDFSKDPSIKQYVYLQARFPDRLLEKVVMVSFQSGYIFIQTDKTLYTPKSTGEFNVSILVSKYITIENIYHTIYLSFQIKQSNTQSYSAEFEVKEYVLPRFKVNLTPVRPFFYVDSPDFTVNIRAMYLPGEEVDGMAFVVFGVMQEGLKRSFPGSLQRVQIARGVGLVSLRREHITQTFPNILDLVGSSIYVAVSVLTESGGEMVEEELRGIQIVTSPYTIHFKKTPKYFKPGMVFDVAVEVVNPDETPAQGVAVVVDPGQVTGVTEANGMARITINTVETSGQLQITAKTSDPHITLERQASATMTALPHATKSNKYMHIGVNTAEVTLGENLKVIFMLTNHEQMDITYLILSRGQLVKKGRYHARGQVMISLVIPITKEMLPSFRIIAFYHTDDNEVVSDSVWVDVKDSCMGSLKLESSRPAPSYEPRKMFRLKVTGDPAATVGLVAVDKGAYDLNNKDVLQCSFQVWDIVEKSDTGCTPGGGKDSMSVFYDAGLLFESTASGTPYRQGDTTLYTLDVCSTDRVKVKNVGYTDITWVQNNQENAEEDDDNSYMDSSEIVSRTSFPESWLWSDIKLDTTSYVKTVPLKDSITTWQFIGISLSRTHSICVAEPLEVIVRKEFFIDLKLPYPAVRGEQLEIKAILHNYSPDPITVRVDLIEEVDVCSSASKRGKYRQEVKVGPQTTRSVPFIIIPMKEGQYRVEVKAAVKDSSLYDGIMKTLRVVVRETLSEMLSFCKEIINSEIPLTDLNPNAPASTIIFVTGREPVSALVENAISGTSMGSLIRRPSGSGESNMILMTLPVIATMYLDKTNQWETVGFEKRNEALQHIKVGYQNLLAFRKNDGSFAVFLNRQSSTWLTAYVTKVFAMANNLVPMQRNVICDAVKFLILNTQQPDGTFREVGKIYHGEMIGDVRGTNSEASMTAFCLIALQESRTLCAATVNSLHGSIDKAVAYLELHLSTLTNPYAVAMTSYALANENKLNREILYNFVSPELSHWPVSKGRVYTLEATAYALLALVKAKAFEDARPVVRWFNQQQRVGGGYGSTQATIMVYQAVAEYWATAEEQEYNLDVDILLPETSKADKYNFNRKNFHATRTSKFTAINKDVKVTAMGNGEATVTVSNTFFSFTFYYLDNERDATLSVLDIVKLIFNPVRLFVCMRMCLYEMNTVLSERGSLIIYMDKVSHTQPAEITFRIHQRFNVGVLQPAAVSVYEYYEQTPCVKFYHPERRNGQILRLCRNDECICCFECKQWKIKLQALMQDLENAFVGDAVHEHSHSIDPCYVVNCVLLYFFLLLCIQTTGSGSRFLGKPVTFISHPHCRAALDLRPGKTYLIMGGSKDIHRDEQSRSYQYVPSKRTWIEYWPTDAECQTAAYRPTCLGIDDLVNLYALFRCL</sequence>
<dbReference type="InterPro" id="IPR036595">
    <property type="entry name" value="A-macroglobulin_rcpt-bd_sf"/>
</dbReference>
<dbReference type="SUPFAM" id="SSF50242">
    <property type="entry name" value="TIMP-like"/>
    <property type="match status" value="1"/>
</dbReference>
<dbReference type="Gene3D" id="2.20.130.20">
    <property type="match status" value="1"/>
</dbReference>
<evidence type="ECO:0000256" key="1">
    <source>
        <dbReference type="ARBA" id="ARBA00004613"/>
    </source>
</evidence>
<dbReference type="Gene3D" id="1.20.50.70">
    <property type="match status" value="1"/>
</dbReference>
<dbReference type="InterPro" id="IPR008930">
    <property type="entry name" value="Terpenoid_cyclase/PrenylTrfase"/>
</dbReference>
<reference evidence="6" key="3">
    <citation type="submission" date="2025-09" db="UniProtKB">
        <authorList>
            <consortium name="Ensembl"/>
        </authorList>
    </citation>
    <scope>IDENTIFICATION</scope>
</reference>
<dbReference type="SMART" id="SM01361">
    <property type="entry name" value="A2M_recep"/>
    <property type="match status" value="1"/>
</dbReference>
<keyword evidence="4" id="KW-1133">Transmembrane helix</keyword>
<dbReference type="SMART" id="SM00643">
    <property type="entry name" value="C345C"/>
    <property type="match status" value="1"/>
</dbReference>
<dbReference type="InterPro" id="IPR001599">
    <property type="entry name" value="Macroglobln_a2"/>
</dbReference>
<dbReference type="InterPro" id="IPR001134">
    <property type="entry name" value="Netrin_domain"/>
</dbReference>
<dbReference type="PROSITE" id="PS50189">
    <property type="entry name" value="NTR"/>
    <property type="match status" value="1"/>
</dbReference>
<feature type="domain" description="NTR" evidence="5">
    <location>
        <begin position="1335"/>
        <end position="1483"/>
    </location>
</feature>
<dbReference type="Gene3D" id="2.60.40.1940">
    <property type="match status" value="1"/>
</dbReference>
<evidence type="ECO:0000313" key="7">
    <source>
        <dbReference type="Proteomes" id="UP000472265"/>
    </source>
</evidence>
<dbReference type="Proteomes" id="UP000472265">
    <property type="component" value="Chromosome 1"/>
</dbReference>
<dbReference type="Ensembl" id="ENSSAUT00010059813.1">
    <property type="protein sequence ID" value="ENSSAUP00010056955.1"/>
    <property type="gene ID" value="ENSSAUG00010022184.1"/>
</dbReference>
<dbReference type="GO" id="GO:0005615">
    <property type="term" value="C:extracellular space"/>
    <property type="evidence" value="ECO:0007669"/>
    <property type="project" value="InterPro"/>
</dbReference>
<feature type="transmembrane region" description="Helical" evidence="4">
    <location>
        <begin position="7"/>
        <end position="27"/>
    </location>
</feature>
<dbReference type="Gene3D" id="2.60.40.10">
    <property type="entry name" value="Immunoglobulins"/>
    <property type="match status" value="2"/>
</dbReference>
<dbReference type="PANTHER" id="PTHR11412">
    <property type="entry name" value="MACROGLOBULIN / COMPLEMENT"/>
    <property type="match status" value="1"/>
</dbReference>
<evidence type="ECO:0000313" key="6">
    <source>
        <dbReference type="Ensembl" id="ENSSAUP00010056955.1"/>
    </source>
</evidence>
<dbReference type="Pfam" id="PF17791">
    <property type="entry name" value="MG3"/>
    <property type="match status" value="1"/>
</dbReference>
<dbReference type="InterPro" id="IPR041555">
    <property type="entry name" value="MG3"/>
</dbReference>
<dbReference type="InterPro" id="IPR040839">
    <property type="entry name" value="MG4"/>
</dbReference>
<dbReference type="Gene3D" id="6.20.50.160">
    <property type="match status" value="1"/>
</dbReference>
<dbReference type="SUPFAM" id="SSF49410">
    <property type="entry name" value="Alpha-macroglobulin receptor domain"/>
    <property type="match status" value="1"/>
</dbReference>
<dbReference type="SUPFAM" id="SSF48239">
    <property type="entry name" value="Terpenoid cyclases/Protein prenyltransferases"/>
    <property type="match status" value="1"/>
</dbReference>
<dbReference type="InterPro" id="IPR011625">
    <property type="entry name" value="A2M_N_BRD"/>
</dbReference>
<dbReference type="Gene3D" id="2.40.50.120">
    <property type="match status" value="1"/>
</dbReference>
<dbReference type="Gene3D" id="2.60.40.1930">
    <property type="match status" value="2"/>
</dbReference>
<dbReference type="Pfam" id="PF07677">
    <property type="entry name" value="A2M_recep"/>
    <property type="match status" value="1"/>
</dbReference>
<dbReference type="SMART" id="SM01419">
    <property type="entry name" value="Thiol-ester_cl"/>
    <property type="match status" value="1"/>
</dbReference>
<dbReference type="Pfam" id="PF07703">
    <property type="entry name" value="A2M_BRD"/>
    <property type="match status" value="1"/>
</dbReference>
<dbReference type="InterPro" id="IPR011626">
    <property type="entry name" value="Alpha-macroglobulin_TED"/>
</dbReference>
<dbReference type="InterPro" id="IPR050473">
    <property type="entry name" value="A2M/Complement_sys"/>
</dbReference>
<comment type="subcellular location">
    <subcellularLocation>
        <location evidence="1">Secreted</location>
    </subcellularLocation>
</comment>
<dbReference type="Pfam" id="PF07678">
    <property type="entry name" value="TED_complement"/>
    <property type="match status" value="1"/>
</dbReference>
<dbReference type="GO" id="GO:0004866">
    <property type="term" value="F:endopeptidase inhibitor activity"/>
    <property type="evidence" value="ECO:0007669"/>
    <property type="project" value="InterPro"/>
</dbReference>
<dbReference type="SMART" id="SM01359">
    <property type="entry name" value="A2M_N_2"/>
    <property type="match status" value="1"/>
</dbReference>
<dbReference type="Gene3D" id="2.60.120.1540">
    <property type="match status" value="1"/>
</dbReference>
<dbReference type="FunFam" id="2.60.40.1940:FF:000001">
    <property type="entry name" value="Complement component C3"/>
    <property type="match status" value="1"/>
</dbReference>
<name>A0A671Y1D9_SPAAU</name>
<dbReference type="InterPro" id="IPR018933">
    <property type="entry name" value="Netrin_module_non-TIMP"/>
</dbReference>
<keyword evidence="3" id="KW-1015">Disulfide bond</keyword>
<dbReference type="Gene3D" id="2.60.40.690">
    <property type="entry name" value="Alpha-macroglobulin, receptor-binding domain"/>
    <property type="match status" value="1"/>
</dbReference>
<dbReference type="Pfam" id="PF00207">
    <property type="entry name" value="A2M"/>
    <property type="match status" value="1"/>
</dbReference>
<keyword evidence="4" id="KW-0472">Membrane</keyword>
<dbReference type="InterPro" id="IPR047565">
    <property type="entry name" value="Alpha-macroglob_thiol-ester_cl"/>
</dbReference>
<evidence type="ECO:0000259" key="5">
    <source>
        <dbReference type="PROSITE" id="PS50189"/>
    </source>
</evidence>
<protein>
    <recommendedName>
        <fullName evidence="5">NTR domain-containing protein</fullName>
    </recommendedName>
</protein>
<dbReference type="CDD" id="cd02896">
    <property type="entry name" value="complement_C3_C4_C5"/>
    <property type="match status" value="1"/>
</dbReference>
<evidence type="ECO:0000256" key="3">
    <source>
        <dbReference type="ARBA" id="ARBA00023157"/>
    </source>
</evidence>
<dbReference type="InterPro" id="IPR041425">
    <property type="entry name" value="C3/4/5_MG1"/>
</dbReference>
<dbReference type="GeneTree" id="ENSGT00940000154063"/>
<accession>A0A671Y1D9</accession>
<dbReference type="Pfam" id="PF01759">
    <property type="entry name" value="NTR"/>
    <property type="match status" value="1"/>
</dbReference>
<dbReference type="InterPro" id="IPR013783">
    <property type="entry name" value="Ig-like_fold"/>
</dbReference>
<dbReference type="Pfam" id="PF17790">
    <property type="entry name" value="MG1"/>
    <property type="match status" value="1"/>
</dbReference>
<dbReference type="InterPro" id="IPR009048">
    <property type="entry name" value="A-macroglobulin_rcpt-bd"/>
</dbReference>
<proteinExistence type="predicted"/>
<dbReference type="SMART" id="SM01360">
    <property type="entry name" value="A2M"/>
    <property type="match status" value="1"/>
</dbReference>
<dbReference type="FunFam" id="2.60.40.10:FF:000155">
    <property type="entry name" value="complement C3 isoform X1"/>
    <property type="match status" value="1"/>
</dbReference>
<evidence type="ECO:0000256" key="2">
    <source>
        <dbReference type="ARBA" id="ARBA00022525"/>
    </source>
</evidence>
<keyword evidence="7" id="KW-1185">Reference proteome</keyword>